<evidence type="ECO:0000313" key="3">
    <source>
        <dbReference type="Proteomes" id="UP001305647"/>
    </source>
</evidence>
<feature type="region of interest" description="Disordered" evidence="1">
    <location>
        <begin position="209"/>
        <end position="229"/>
    </location>
</feature>
<feature type="region of interest" description="Disordered" evidence="1">
    <location>
        <begin position="362"/>
        <end position="427"/>
    </location>
</feature>
<reference evidence="2" key="2">
    <citation type="submission" date="2023-05" db="EMBL/GenBank/DDBJ databases">
        <authorList>
            <consortium name="Lawrence Berkeley National Laboratory"/>
            <person name="Steindorff A."/>
            <person name="Hensen N."/>
            <person name="Bonometti L."/>
            <person name="Westerberg I."/>
            <person name="Brannstrom I.O."/>
            <person name="Guillou S."/>
            <person name="Cros-Aarteil S."/>
            <person name="Calhoun S."/>
            <person name="Haridas S."/>
            <person name="Kuo A."/>
            <person name="Mondo S."/>
            <person name="Pangilinan J."/>
            <person name="Riley R."/>
            <person name="Labutti K."/>
            <person name="Andreopoulos B."/>
            <person name="Lipzen A."/>
            <person name="Chen C."/>
            <person name="Yanf M."/>
            <person name="Daum C."/>
            <person name="Ng V."/>
            <person name="Clum A."/>
            <person name="Ohm R."/>
            <person name="Martin F."/>
            <person name="Silar P."/>
            <person name="Natvig D."/>
            <person name="Lalanne C."/>
            <person name="Gautier V."/>
            <person name="Ament-Velasquez S.L."/>
            <person name="Kruys A."/>
            <person name="Hutchinson M.I."/>
            <person name="Powell A.J."/>
            <person name="Barry K."/>
            <person name="Miller A.N."/>
            <person name="Grigoriev I.V."/>
            <person name="Debuchy R."/>
            <person name="Gladieux P."/>
            <person name="Thoren M.H."/>
            <person name="Johannesson H."/>
        </authorList>
    </citation>
    <scope>NUCLEOTIDE SEQUENCE</scope>
    <source>
        <strain evidence="2">CBS 757.83</strain>
    </source>
</reference>
<feature type="compositionally biased region" description="Low complexity" evidence="1">
    <location>
        <begin position="59"/>
        <end position="72"/>
    </location>
</feature>
<comment type="caution">
    <text evidence="2">The sequence shown here is derived from an EMBL/GenBank/DDBJ whole genome shotgun (WGS) entry which is preliminary data.</text>
</comment>
<keyword evidence="3" id="KW-1185">Reference proteome</keyword>
<evidence type="ECO:0000313" key="2">
    <source>
        <dbReference type="EMBL" id="KAK4102064.1"/>
    </source>
</evidence>
<feature type="region of interest" description="Disordered" evidence="1">
    <location>
        <begin position="622"/>
        <end position="648"/>
    </location>
</feature>
<feature type="compositionally biased region" description="Gly residues" evidence="1">
    <location>
        <begin position="577"/>
        <end position="594"/>
    </location>
</feature>
<dbReference type="AlphaFoldDB" id="A0AAN6Q4F2"/>
<sequence length="770" mass="83191">MSCSEAGNAVGGIRVRRDTQVTVEDCRDSVERRRHPPFTTTIRSAGLGEHTTPWQQQRSSRANASPAASGSSHPVREGLRSDALDRTMAKKREEEHTTQDLVDFLRKTSPPPGNPMSRLTLVDKRHEKKSKRFPFWPFRKRKETITTSERTSGLIKLPDSAVAGTTIGGHRYIAISIPIEHAHMSPVPRPTASSPAGRLGNDTLVGELAGDGPGARESQDWDETNYTTPARDDMRLLPCQLSNGDARQKTARPPRARFGSVSVGAHNMTPKHYMPELTAQPKGMAGVPVDVMDGMPGQSRSLCHRPVLHPVSAHEARLQDGEAIQSTDTTLLNKLESVAESSHATSSSELVCSDAETVNITSSQSTAEISPSSDESGSFHTAGPAQSPLVSPHLDSTERGDPSMQSPAASNFSALCDPSTSQTSSPSELAFPQRILFSHGFHQPHALSAITSVDSLSLSTPQDARSPSMAPFVPLAEHQPSRTSLRQISGTLTPLSPPIEDSHRALLCRYEALSQTRALELEGMLDRLERLESAHKRWMAALEPRGVVVWREFAVAVASAGEGVAEEWEGEGEEESGGGGGDYLDGVGVGGEGSAGRRDERRIIAHTGRFEFDSVDAARDMRSTADGRDGAVGDDDGQVDANDQSWLPRESGSATWLVSGSGELVLKSHGRALRRLEMRDGLDGSVWGSTKNLRVGQGSWRRATSAGRQAEAFARDQRRWRRRAALSGRDGGQRTCRIEDPSGYNGLETVMRDLVLASRDADESAKVSSA</sequence>
<name>A0AAN6Q4F2_9PEZI</name>
<dbReference type="Proteomes" id="UP001305647">
    <property type="component" value="Unassembled WGS sequence"/>
</dbReference>
<feature type="region of interest" description="Disordered" evidence="1">
    <location>
        <begin position="27"/>
        <end position="82"/>
    </location>
</feature>
<gene>
    <name evidence="2" type="ORF">N658DRAFT_485451</name>
</gene>
<protein>
    <submittedName>
        <fullName evidence="2">Uncharacterized protein</fullName>
    </submittedName>
</protein>
<reference evidence="2" key="1">
    <citation type="journal article" date="2023" name="Mol. Phylogenet. Evol.">
        <title>Genome-scale phylogeny and comparative genomics of the fungal order Sordariales.</title>
        <authorList>
            <person name="Hensen N."/>
            <person name="Bonometti L."/>
            <person name="Westerberg I."/>
            <person name="Brannstrom I.O."/>
            <person name="Guillou S."/>
            <person name="Cros-Aarteil S."/>
            <person name="Calhoun S."/>
            <person name="Haridas S."/>
            <person name="Kuo A."/>
            <person name="Mondo S."/>
            <person name="Pangilinan J."/>
            <person name="Riley R."/>
            <person name="LaButti K."/>
            <person name="Andreopoulos B."/>
            <person name="Lipzen A."/>
            <person name="Chen C."/>
            <person name="Yan M."/>
            <person name="Daum C."/>
            <person name="Ng V."/>
            <person name="Clum A."/>
            <person name="Steindorff A."/>
            <person name="Ohm R.A."/>
            <person name="Martin F."/>
            <person name="Silar P."/>
            <person name="Natvig D.O."/>
            <person name="Lalanne C."/>
            <person name="Gautier V."/>
            <person name="Ament-Velasquez S.L."/>
            <person name="Kruys A."/>
            <person name="Hutchinson M.I."/>
            <person name="Powell A.J."/>
            <person name="Barry K."/>
            <person name="Miller A.N."/>
            <person name="Grigoriev I.V."/>
            <person name="Debuchy R."/>
            <person name="Gladieux P."/>
            <person name="Hiltunen Thoren M."/>
            <person name="Johannesson H."/>
        </authorList>
    </citation>
    <scope>NUCLEOTIDE SEQUENCE</scope>
    <source>
        <strain evidence="2">CBS 757.83</strain>
    </source>
</reference>
<feature type="compositionally biased region" description="Polar residues" evidence="1">
    <location>
        <begin position="403"/>
        <end position="427"/>
    </location>
</feature>
<dbReference type="EMBL" id="MU863632">
    <property type="protein sequence ID" value="KAK4102064.1"/>
    <property type="molecule type" value="Genomic_DNA"/>
</dbReference>
<organism evidence="2 3">
    <name type="scientific">Parathielavia hyrcaniae</name>
    <dbReference type="NCBI Taxonomy" id="113614"/>
    <lineage>
        <taxon>Eukaryota</taxon>
        <taxon>Fungi</taxon>
        <taxon>Dikarya</taxon>
        <taxon>Ascomycota</taxon>
        <taxon>Pezizomycotina</taxon>
        <taxon>Sordariomycetes</taxon>
        <taxon>Sordariomycetidae</taxon>
        <taxon>Sordariales</taxon>
        <taxon>Chaetomiaceae</taxon>
        <taxon>Parathielavia</taxon>
    </lineage>
</organism>
<evidence type="ECO:0000256" key="1">
    <source>
        <dbReference type="SAM" id="MobiDB-lite"/>
    </source>
</evidence>
<feature type="compositionally biased region" description="Polar residues" evidence="1">
    <location>
        <begin position="362"/>
        <end position="379"/>
    </location>
</feature>
<feature type="compositionally biased region" description="Basic and acidic residues" evidence="1">
    <location>
        <begin position="622"/>
        <end position="631"/>
    </location>
</feature>
<feature type="region of interest" description="Disordered" evidence="1">
    <location>
        <begin position="564"/>
        <end position="600"/>
    </location>
</feature>
<accession>A0AAN6Q4F2</accession>
<proteinExistence type="predicted"/>
<feature type="compositionally biased region" description="Acidic residues" evidence="1">
    <location>
        <begin position="564"/>
        <end position="576"/>
    </location>
</feature>